<evidence type="ECO:0000259" key="2">
    <source>
        <dbReference type="Pfam" id="PF08237"/>
    </source>
</evidence>
<evidence type="ECO:0000256" key="1">
    <source>
        <dbReference type="SAM" id="MobiDB-lite"/>
    </source>
</evidence>
<dbReference type="Pfam" id="PF08237">
    <property type="entry name" value="PE-PPE"/>
    <property type="match status" value="1"/>
</dbReference>
<dbReference type="Proteomes" id="UP000028864">
    <property type="component" value="Unassembled WGS sequence"/>
</dbReference>
<feature type="region of interest" description="Disordered" evidence="1">
    <location>
        <begin position="323"/>
        <end position="434"/>
    </location>
</feature>
<evidence type="ECO:0000313" key="4">
    <source>
        <dbReference type="Proteomes" id="UP000028864"/>
    </source>
</evidence>
<proteinExistence type="predicted"/>
<feature type="compositionally biased region" description="Basic and acidic residues" evidence="1">
    <location>
        <begin position="369"/>
        <end position="384"/>
    </location>
</feature>
<gene>
    <name evidence="3" type="ORF">BN1047_01399</name>
</gene>
<accession>A0AAV2WI07</accession>
<dbReference type="EMBL" id="LK021337">
    <property type="protein sequence ID" value="CDQ43532.1"/>
    <property type="molecule type" value="Genomic_DNA"/>
</dbReference>
<name>A0AAV2WI07_MYCNE</name>
<organism evidence="3 4">
    <name type="scientific">Mycolicibacterium neoaurum</name>
    <name type="common">Mycobacterium neoaurum</name>
    <dbReference type="NCBI Taxonomy" id="1795"/>
    <lineage>
        <taxon>Bacteria</taxon>
        <taxon>Bacillati</taxon>
        <taxon>Actinomycetota</taxon>
        <taxon>Actinomycetes</taxon>
        <taxon>Mycobacteriales</taxon>
        <taxon>Mycobacteriaceae</taxon>
        <taxon>Mycolicibacterium</taxon>
    </lineage>
</organism>
<reference evidence="3" key="1">
    <citation type="submission" date="2014-05" db="EMBL/GenBank/DDBJ databases">
        <authorList>
            <person name="Urmite Genomes"/>
        </authorList>
    </citation>
    <scope>NUCLEOTIDE SEQUENCE</scope>
    <source>
        <strain evidence="3">DSM 44074</strain>
    </source>
</reference>
<protein>
    <submittedName>
        <fullName evidence="3">PE-PPE-like protein</fullName>
    </submittedName>
</protein>
<dbReference type="RefSeq" id="WP_051644440.1">
    <property type="nucleotide sequence ID" value="NZ_LK021337.1"/>
</dbReference>
<evidence type="ECO:0000313" key="3">
    <source>
        <dbReference type="EMBL" id="CDQ43532.1"/>
    </source>
</evidence>
<sequence>MGRFFRTPLALLTVILLSSWLFTGVITARVSVRYAVAPSATVIGIGGRDDPAGARIPDKLRGKIGPPDHIYIPCHYPASLNMIDSVRVGMPVLLDHLAATTGPVIIAGYSEGTLLAEQIKRDLNAAATAPSPGDLSFLEIAAPFIPNGGILARFPFLGIPGMIPAMGIAAPSAYGTTYVTMEYDTYADFPAYFNPLALLNTLLAAGYAHPDPFYDPVDLDSPTVLTKEVAKPGGVVDRYILVPNEHLPLFGPLRDIARFLGQSPLAERLIGAVEPLLRVLVDMAYTDRENLNPDVHQPFSLITPMPKIVEALHAIPGALREGLENLTGSRPPAVSRTEVTPSPPRSEVQPPDIHSIDTDVDDLAAPAENGRRTSLLEDTDRGDDRDDPESGAEIVDRIAVSTPPSDAEPDVPDAVVDDGSAVDQDERDAGAEAA</sequence>
<dbReference type="InterPro" id="IPR013228">
    <property type="entry name" value="PE-PPE_C"/>
</dbReference>
<reference evidence="3" key="2">
    <citation type="submission" date="2015-09" db="EMBL/GenBank/DDBJ databases">
        <title>Draft genome sequence of Mycobacterium neoaurum DSM 44074.</title>
        <authorList>
            <person name="Croce O."/>
            <person name="Robert C."/>
            <person name="Raoult D."/>
            <person name="Drancourt M."/>
        </authorList>
    </citation>
    <scope>NUCLEOTIDE SEQUENCE</scope>
    <source>
        <strain evidence="3">DSM 44074</strain>
    </source>
</reference>
<feature type="domain" description="PE-PPE" evidence="2">
    <location>
        <begin position="67"/>
        <end position="285"/>
    </location>
</feature>
<dbReference type="AlphaFoldDB" id="A0AAV2WI07"/>
<feature type="compositionally biased region" description="Low complexity" evidence="1">
    <location>
        <begin position="412"/>
        <end position="422"/>
    </location>
</feature>